<organism evidence="1">
    <name type="scientific">Schistosoma curassoni</name>
    <dbReference type="NCBI Taxonomy" id="6186"/>
    <lineage>
        <taxon>Eukaryota</taxon>
        <taxon>Metazoa</taxon>
        <taxon>Spiralia</taxon>
        <taxon>Lophotrochozoa</taxon>
        <taxon>Platyhelminthes</taxon>
        <taxon>Trematoda</taxon>
        <taxon>Digenea</taxon>
        <taxon>Strigeidida</taxon>
        <taxon>Schistosomatoidea</taxon>
        <taxon>Schistosomatidae</taxon>
        <taxon>Schistosoma</taxon>
    </lineage>
</organism>
<protein>
    <submittedName>
        <fullName evidence="1">Maturase K</fullName>
    </submittedName>
</protein>
<proteinExistence type="predicted"/>
<reference evidence="1" key="1">
    <citation type="submission" date="2016-06" db="UniProtKB">
        <authorList>
            <consortium name="WormBaseParasite"/>
        </authorList>
    </citation>
    <scope>IDENTIFICATION</scope>
</reference>
<dbReference type="STRING" id="6186.A0A183L6Y8"/>
<accession>A0A183L6Y8</accession>
<name>A0A183L6Y8_9TREM</name>
<evidence type="ECO:0000313" key="1">
    <source>
        <dbReference type="WBParaSite" id="SCUD_0002311101-mRNA-1"/>
    </source>
</evidence>
<sequence>LREIQNVNRLDIFLYNFARQLFVYRLVNYLLFDSNIPLHFRRPLHTIWHNRPRSKSYIYLSYLLFSNPIINYHDANISSNAFSYRFNLFLTNLFIRKGSIPVSESILTSENKKWSDRLSYDFKIL</sequence>
<dbReference type="WBParaSite" id="SCUD_0002311101-mRNA-1">
    <property type="protein sequence ID" value="SCUD_0002311101-mRNA-1"/>
    <property type="gene ID" value="SCUD_0002311101"/>
</dbReference>
<dbReference type="AlphaFoldDB" id="A0A183L6Y8"/>